<evidence type="ECO:0000256" key="5">
    <source>
        <dbReference type="SAM" id="SignalP"/>
    </source>
</evidence>
<organism evidence="7 8">
    <name type="scientific">Actinocorallia libanotica</name>
    <dbReference type="NCBI Taxonomy" id="46162"/>
    <lineage>
        <taxon>Bacteria</taxon>
        <taxon>Bacillati</taxon>
        <taxon>Actinomycetota</taxon>
        <taxon>Actinomycetes</taxon>
        <taxon>Streptosporangiales</taxon>
        <taxon>Thermomonosporaceae</taxon>
        <taxon>Actinocorallia</taxon>
    </lineage>
</organism>
<feature type="domain" description="Leucine-binding protein" evidence="6">
    <location>
        <begin position="44"/>
        <end position="396"/>
    </location>
</feature>
<keyword evidence="2" id="KW-0813">Transport</keyword>
<dbReference type="InterPro" id="IPR000709">
    <property type="entry name" value="Leu_Ile_Val-bd"/>
</dbReference>
<evidence type="ECO:0000256" key="3">
    <source>
        <dbReference type="ARBA" id="ARBA00022729"/>
    </source>
</evidence>
<protein>
    <recommendedName>
        <fullName evidence="6">Leucine-binding protein domain-containing protein</fullName>
    </recommendedName>
</protein>
<evidence type="ECO:0000256" key="1">
    <source>
        <dbReference type="ARBA" id="ARBA00010062"/>
    </source>
</evidence>
<feature type="chain" id="PRO_5045941906" description="Leucine-binding protein domain-containing protein" evidence="5">
    <location>
        <begin position="21"/>
        <end position="408"/>
    </location>
</feature>
<keyword evidence="3 5" id="KW-0732">Signal</keyword>
<dbReference type="Proteomes" id="UP001500665">
    <property type="component" value="Unassembled WGS sequence"/>
</dbReference>
<evidence type="ECO:0000256" key="4">
    <source>
        <dbReference type="ARBA" id="ARBA00022970"/>
    </source>
</evidence>
<comment type="caution">
    <text evidence="7">The sequence shown here is derived from an EMBL/GenBank/DDBJ whole genome shotgun (WGS) entry which is preliminary data.</text>
</comment>
<keyword evidence="8" id="KW-1185">Reference proteome</keyword>
<evidence type="ECO:0000313" key="8">
    <source>
        <dbReference type="Proteomes" id="UP001500665"/>
    </source>
</evidence>
<dbReference type="InterPro" id="IPR028081">
    <property type="entry name" value="Leu-bd"/>
</dbReference>
<gene>
    <name evidence="7" type="ORF">GCM10009550_27010</name>
</gene>
<dbReference type="InterPro" id="IPR051010">
    <property type="entry name" value="BCAA_transport"/>
</dbReference>
<evidence type="ECO:0000259" key="6">
    <source>
        <dbReference type="Pfam" id="PF13458"/>
    </source>
</evidence>
<name>A0ABP4BHV3_9ACTN</name>
<reference evidence="8" key="1">
    <citation type="journal article" date="2019" name="Int. J. Syst. Evol. Microbiol.">
        <title>The Global Catalogue of Microorganisms (GCM) 10K type strain sequencing project: providing services to taxonomists for standard genome sequencing and annotation.</title>
        <authorList>
            <consortium name="The Broad Institute Genomics Platform"/>
            <consortium name="The Broad Institute Genome Sequencing Center for Infectious Disease"/>
            <person name="Wu L."/>
            <person name="Ma J."/>
        </authorList>
    </citation>
    <scope>NUCLEOTIDE SEQUENCE [LARGE SCALE GENOMIC DNA]</scope>
    <source>
        <strain evidence="8">JCM 10696</strain>
    </source>
</reference>
<proteinExistence type="inferred from homology"/>
<evidence type="ECO:0000313" key="7">
    <source>
        <dbReference type="EMBL" id="GAA0949550.1"/>
    </source>
</evidence>
<dbReference type="EMBL" id="BAAAHH010000009">
    <property type="protein sequence ID" value="GAA0949550.1"/>
    <property type="molecule type" value="Genomic_DNA"/>
</dbReference>
<dbReference type="InterPro" id="IPR028082">
    <property type="entry name" value="Peripla_BP_I"/>
</dbReference>
<dbReference type="SUPFAM" id="SSF53822">
    <property type="entry name" value="Periplasmic binding protein-like I"/>
    <property type="match status" value="1"/>
</dbReference>
<comment type="similarity">
    <text evidence="1">Belongs to the leucine-binding protein family.</text>
</comment>
<accession>A0ABP4BHV3</accession>
<dbReference type="PRINTS" id="PR00337">
    <property type="entry name" value="LEUILEVALBP"/>
</dbReference>
<keyword evidence="4" id="KW-0029">Amino-acid transport</keyword>
<evidence type="ECO:0000256" key="2">
    <source>
        <dbReference type="ARBA" id="ARBA00022448"/>
    </source>
</evidence>
<feature type="signal peptide" evidence="5">
    <location>
        <begin position="1"/>
        <end position="20"/>
    </location>
</feature>
<dbReference type="Pfam" id="PF13458">
    <property type="entry name" value="Peripla_BP_6"/>
    <property type="match status" value="1"/>
</dbReference>
<sequence>MRRSAIRWVSVLAVGALALAGCAGKEERAGDRGAGGAGWAEGDTIKIGLISPMTGPYAILGILQQNSIQVEMDRINQAGGVGGAELELVVRDSALDPGKAVQAANELAGDAQVRMVVGPSLSAFYNAAKGVYEQNKKINCQPGVGTGDFGALKYGFRSQDPNDIGVEKLMQYFKSKGVKSVGLVYEADDAGKANDGFLTELAPKYGIEYLGFQQTRPDDQSHRPYVDKLKDAGAIMVSSNVSGAKTMAAAGEAGYGGILAGTSGLQNVSFLDAAGDMAVDAVFSAVNVQFNIRDKESWKPGYRAHVEEIVKRHGVVEGPKSGAKMPKGTAIAADCVTAFAAAAENVESLDADALAPAIEKLDISDAQTPSGNRIKPADHEFFHVEDMHIYRWDKDGEGWFITDVTPES</sequence>
<dbReference type="PANTHER" id="PTHR30483">
    <property type="entry name" value="LEUCINE-SPECIFIC-BINDING PROTEIN"/>
    <property type="match status" value="1"/>
</dbReference>
<dbReference type="RefSeq" id="WP_344240479.1">
    <property type="nucleotide sequence ID" value="NZ_BAAAHH010000009.1"/>
</dbReference>
<dbReference type="PROSITE" id="PS51257">
    <property type="entry name" value="PROKAR_LIPOPROTEIN"/>
    <property type="match status" value="1"/>
</dbReference>
<dbReference type="Gene3D" id="3.40.50.2300">
    <property type="match status" value="2"/>
</dbReference>